<sequence>MRRVFPLFLSLVMAQASAAPSEATLSAVPVTRVVQPGAVAPETPSSLNASITVRYGPVRPRAVLLLMPGFLGGAGSFDRLARQIVALNPGVAVWAVDRRANLLEDHAAILKATPDGLAQLVKEGLPVRAPDTVAYMQHWGLDVTLKDWRAAVQAARALTPNVFLGGHSMGGTLAGTYAAYDFGGVPGARDVRGLVMLDGLPGLMSGKAMTADAYQQGGANPIGPLPGLKGLARSPYVDAVFFSPRLASRGAAQARLAALNPAGAAPAGGLTPYRATNLAAALSQLEQRYALLPFMTLKTGKATNATEATNLPTLALGGRDSHWIAGPQDPRQPVGWQSDPAAPTDAADFVRRYITPQTDYAEWYFPNRLSLDLAAARTGTRGTPFEKTLPVWHMTALNLPVLGIAAEQGVTTETMFRDYARTTKAVLTTHTLGGAAHLDITTARGDQVARWIGAWLAPLLR</sequence>
<dbReference type="Gene3D" id="3.40.50.1820">
    <property type="entry name" value="alpha/beta hydrolase"/>
    <property type="match status" value="1"/>
</dbReference>
<dbReference type="RefSeq" id="WP_157460428.1">
    <property type="nucleotide sequence ID" value="NZ_WQLB01000027.1"/>
</dbReference>
<evidence type="ECO:0000256" key="1">
    <source>
        <dbReference type="SAM" id="SignalP"/>
    </source>
</evidence>
<keyword evidence="2" id="KW-0378">Hydrolase</keyword>
<dbReference type="SUPFAM" id="SSF53474">
    <property type="entry name" value="alpha/beta-Hydrolases"/>
    <property type="match status" value="1"/>
</dbReference>
<name>A0A7C9HT78_9DEIO</name>
<gene>
    <name evidence="2" type="ORF">GO986_16625</name>
</gene>
<keyword evidence="3" id="KW-1185">Reference proteome</keyword>
<feature type="chain" id="PRO_5029016509" evidence="1">
    <location>
        <begin position="19"/>
        <end position="461"/>
    </location>
</feature>
<protein>
    <submittedName>
        <fullName evidence="2">Alpha/beta hydrolase</fullName>
    </submittedName>
</protein>
<dbReference type="EMBL" id="WQLB01000027">
    <property type="protein sequence ID" value="MVN88372.1"/>
    <property type="molecule type" value="Genomic_DNA"/>
</dbReference>
<feature type="signal peptide" evidence="1">
    <location>
        <begin position="1"/>
        <end position="18"/>
    </location>
</feature>
<evidence type="ECO:0000313" key="3">
    <source>
        <dbReference type="Proteomes" id="UP000483286"/>
    </source>
</evidence>
<organism evidence="2 3">
    <name type="scientific">Deinococcus arboris</name>
    <dbReference type="NCBI Taxonomy" id="2682977"/>
    <lineage>
        <taxon>Bacteria</taxon>
        <taxon>Thermotogati</taxon>
        <taxon>Deinococcota</taxon>
        <taxon>Deinococci</taxon>
        <taxon>Deinococcales</taxon>
        <taxon>Deinococcaceae</taxon>
        <taxon>Deinococcus</taxon>
    </lineage>
</organism>
<evidence type="ECO:0000313" key="2">
    <source>
        <dbReference type="EMBL" id="MVN88372.1"/>
    </source>
</evidence>
<dbReference type="AlphaFoldDB" id="A0A7C9HT78"/>
<dbReference type="InterPro" id="IPR029058">
    <property type="entry name" value="AB_hydrolase_fold"/>
</dbReference>
<dbReference type="Proteomes" id="UP000483286">
    <property type="component" value="Unassembled WGS sequence"/>
</dbReference>
<keyword evidence="1" id="KW-0732">Signal</keyword>
<accession>A0A7C9HT78</accession>
<reference evidence="2 3" key="1">
    <citation type="submission" date="2019-12" db="EMBL/GenBank/DDBJ databases">
        <title>Deinococcus sp. HMF7620 Genome sequencing and assembly.</title>
        <authorList>
            <person name="Kang H."/>
            <person name="Kim H."/>
            <person name="Joh K."/>
        </authorList>
    </citation>
    <scope>NUCLEOTIDE SEQUENCE [LARGE SCALE GENOMIC DNA]</scope>
    <source>
        <strain evidence="2 3">HMF7620</strain>
    </source>
</reference>
<proteinExistence type="predicted"/>
<comment type="caution">
    <text evidence="2">The sequence shown here is derived from an EMBL/GenBank/DDBJ whole genome shotgun (WGS) entry which is preliminary data.</text>
</comment>
<dbReference type="GO" id="GO:0016787">
    <property type="term" value="F:hydrolase activity"/>
    <property type="evidence" value="ECO:0007669"/>
    <property type="project" value="UniProtKB-KW"/>
</dbReference>